<evidence type="ECO:0000256" key="1">
    <source>
        <dbReference type="SAM" id="Phobius"/>
    </source>
</evidence>
<dbReference type="OrthoDB" id="10308519at2759"/>
<dbReference type="EMBL" id="JRKL02000377">
    <property type="protein sequence ID" value="KAF3971955.1"/>
    <property type="molecule type" value="Genomic_DNA"/>
</dbReference>
<gene>
    <name evidence="2" type="ORF">CMV_004501</name>
</gene>
<keyword evidence="1" id="KW-0812">Transmembrane</keyword>
<comment type="caution">
    <text evidence="2">The sequence shown here is derived from an EMBL/GenBank/DDBJ whole genome shotgun (WGS) entry which is preliminary data.</text>
</comment>
<organism evidence="2 3">
    <name type="scientific">Castanea mollissima</name>
    <name type="common">Chinese chestnut</name>
    <dbReference type="NCBI Taxonomy" id="60419"/>
    <lineage>
        <taxon>Eukaryota</taxon>
        <taxon>Viridiplantae</taxon>
        <taxon>Streptophyta</taxon>
        <taxon>Embryophyta</taxon>
        <taxon>Tracheophyta</taxon>
        <taxon>Spermatophyta</taxon>
        <taxon>Magnoliopsida</taxon>
        <taxon>eudicotyledons</taxon>
        <taxon>Gunneridae</taxon>
        <taxon>Pentapetalae</taxon>
        <taxon>rosids</taxon>
        <taxon>fabids</taxon>
        <taxon>Fagales</taxon>
        <taxon>Fagaceae</taxon>
        <taxon>Castanea</taxon>
    </lineage>
</organism>
<keyword evidence="1" id="KW-0472">Membrane</keyword>
<sequence>MERSTTCQYRLCFSFKNAIKGSVVERYRDQASNPDLFNKGLTAPIECHPFCSSSDLIVPTTSLVAMLHIMLLLYSGLGGFQERKSWTRKRN</sequence>
<keyword evidence="1" id="KW-1133">Transmembrane helix</keyword>
<dbReference type="Proteomes" id="UP000737018">
    <property type="component" value="Unassembled WGS sequence"/>
</dbReference>
<proteinExistence type="predicted"/>
<keyword evidence="3" id="KW-1185">Reference proteome</keyword>
<name>A0A8J4RLQ9_9ROSI</name>
<protein>
    <submittedName>
        <fullName evidence="2">Uncharacterized protein</fullName>
    </submittedName>
</protein>
<evidence type="ECO:0000313" key="2">
    <source>
        <dbReference type="EMBL" id="KAF3971955.1"/>
    </source>
</evidence>
<accession>A0A8J4RLQ9</accession>
<evidence type="ECO:0000313" key="3">
    <source>
        <dbReference type="Proteomes" id="UP000737018"/>
    </source>
</evidence>
<feature type="transmembrane region" description="Helical" evidence="1">
    <location>
        <begin position="56"/>
        <end position="80"/>
    </location>
</feature>
<reference evidence="2" key="1">
    <citation type="submission" date="2020-03" db="EMBL/GenBank/DDBJ databases">
        <title>Castanea mollissima Vanexum genome sequencing.</title>
        <authorList>
            <person name="Staton M."/>
        </authorList>
    </citation>
    <scope>NUCLEOTIDE SEQUENCE</scope>
    <source>
        <tissue evidence="2">Leaf</tissue>
    </source>
</reference>
<dbReference type="AlphaFoldDB" id="A0A8J4RLQ9"/>